<dbReference type="Gene3D" id="1.10.287.1490">
    <property type="match status" value="1"/>
</dbReference>
<reference evidence="2" key="1">
    <citation type="submission" date="2021-02" db="EMBL/GenBank/DDBJ databases">
        <authorList>
            <person name="Nowell W R."/>
        </authorList>
    </citation>
    <scope>NUCLEOTIDE SEQUENCE</scope>
</reference>
<feature type="coiled-coil region" evidence="1">
    <location>
        <begin position="185"/>
        <end position="344"/>
    </location>
</feature>
<protein>
    <submittedName>
        <fullName evidence="2">Uncharacterized protein</fullName>
    </submittedName>
</protein>
<keyword evidence="1" id="KW-0175">Coiled coil</keyword>
<organism evidence="2 3">
    <name type="scientific">Rotaria sordida</name>
    <dbReference type="NCBI Taxonomy" id="392033"/>
    <lineage>
        <taxon>Eukaryota</taxon>
        <taxon>Metazoa</taxon>
        <taxon>Spiralia</taxon>
        <taxon>Gnathifera</taxon>
        <taxon>Rotifera</taxon>
        <taxon>Eurotatoria</taxon>
        <taxon>Bdelloidea</taxon>
        <taxon>Philodinida</taxon>
        <taxon>Philodinidae</taxon>
        <taxon>Rotaria</taxon>
    </lineage>
</organism>
<sequence>MQQKQRADDLEEELQLLQKHLKATQTKVAEQSQEIANLKATKDIYDAQFANFTDELLNTQAQLKEKDHQVATLCDDLIPRSTNDDVDVLKRELIIVQQRMDEISLEKEQEIEKLRFALMENYQYTEKLNQLENIFNQNLLIYNEMISENTSQIEIGINEIKQFIKLTRERKEKFEIAIKYMRNCLTENQTQIEQLQQTNIQLNNELEQRKQFNDKLSNDLQIEQKQTNSYRNQIESLTNEIHELEKTLNELQNEKNQLIQTKFDGDENDERQNFVRQITQEKNQYEQQIKEFRIQIKQINNERQQIQDEFDHVSKQYSQITYEKNQLENDQTRLNHEIDLLRKQLDDNNKDK</sequence>
<dbReference type="Proteomes" id="UP000663874">
    <property type="component" value="Unassembled WGS sequence"/>
</dbReference>
<comment type="caution">
    <text evidence="2">The sequence shown here is derived from an EMBL/GenBank/DDBJ whole genome shotgun (WGS) entry which is preliminary data.</text>
</comment>
<gene>
    <name evidence="2" type="ORF">FNK824_LOCUS33070</name>
</gene>
<feature type="coiled-coil region" evidence="1">
    <location>
        <begin position="7"/>
        <end position="48"/>
    </location>
</feature>
<evidence type="ECO:0000256" key="1">
    <source>
        <dbReference type="SAM" id="Coils"/>
    </source>
</evidence>
<evidence type="ECO:0000313" key="3">
    <source>
        <dbReference type="Proteomes" id="UP000663874"/>
    </source>
</evidence>
<dbReference type="EMBL" id="CAJOBE010011791">
    <property type="protein sequence ID" value="CAF4138341.1"/>
    <property type="molecule type" value="Genomic_DNA"/>
</dbReference>
<name>A0A819XEK7_9BILA</name>
<dbReference type="AlphaFoldDB" id="A0A819XEK7"/>
<evidence type="ECO:0000313" key="2">
    <source>
        <dbReference type="EMBL" id="CAF4138341.1"/>
    </source>
</evidence>
<accession>A0A819XEK7</accession>
<proteinExistence type="predicted"/>
<feature type="non-terminal residue" evidence="2">
    <location>
        <position position="1"/>
    </location>
</feature>